<feature type="compositionally biased region" description="Basic and acidic residues" evidence="1">
    <location>
        <begin position="310"/>
        <end position="322"/>
    </location>
</feature>
<proteinExistence type="predicted"/>
<comment type="caution">
    <text evidence="3">The sequence shown here is derived from an EMBL/GenBank/DDBJ whole genome shotgun (WGS) entry which is preliminary data.</text>
</comment>
<feature type="region of interest" description="Disordered" evidence="1">
    <location>
        <begin position="208"/>
        <end position="228"/>
    </location>
</feature>
<name>A0AAD7UVA8_9FUNG</name>
<gene>
    <name evidence="3" type="ORF">O0I10_010709</name>
</gene>
<evidence type="ECO:0000313" key="4">
    <source>
        <dbReference type="Proteomes" id="UP001234581"/>
    </source>
</evidence>
<dbReference type="RefSeq" id="XP_058338585.1">
    <property type="nucleotide sequence ID" value="XM_058490687.1"/>
</dbReference>
<dbReference type="Proteomes" id="UP001234581">
    <property type="component" value="Unassembled WGS sequence"/>
</dbReference>
<dbReference type="AlphaFoldDB" id="A0AAD7UVA8"/>
<protein>
    <submittedName>
        <fullName evidence="3">Uncharacterized protein</fullName>
    </submittedName>
</protein>
<feature type="compositionally biased region" description="Polar residues" evidence="1">
    <location>
        <begin position="1"/>
        <end position="17"/>
    </location>
</feature>
<evidence type="ECO:0000256" key="1">
    <source>
        <dbReference type="SAM" id="MobiDB-lite"/>
    </source>
</evidence>
<evidence type="ECO:0000313" key="3">
    <source>
        <dbReference type="EMBL" id="KAJ8653671.1"/>
    </source>
</evidence>
<keyword evidence="2" id="KW-0812">Transmembrane</keyword>
<feature type="region of interest" description="Disordered" evidence="1">
    <location>
        <begin position="288"/>
        <end position="350"/>
    </location>
</feature>
<accession>A0AAD7UVA8</accession>
<dbReference type="EMBL" id="JARTCD010000074">
    <property type="protein sequence ID" value="KAJ8653671.1"/>
    <property type="molecule type" value="Genomic_DNA"/>
</dbReference>
<keyword evidence="2" id="KW-1133">Transmembrane helix</keyword>
<feature type="compositionally biased region" description="Acidic residues" evidence="1">
    <location>
        <begin position="83"/>
        <end position="93"/>
    </location>
</feature>
<feature type="compositionally biased region" description="Low complexity" evidence="1">
    <location>
        <begin position="208"/>
        <end position="218"/>
    </location>
</feature>
<feature type="transmembrane region" description="Helical" evidence="2">
    <location>
        <begin position="407"/>
        <end position="429"/>
    </location>
</feature>
<dbReference type="GeneID" id="83218112"/>
<feature type="compositionally biased region" description="Low complexity" evidence="1">
    <location>
        <begin position="298"/>
        <end position="307"/>
    </location>
</feature>
<feature type="compositionally biased region" description="Pro residues" evidence="1">
    <location>
        <begin position="61"/>
        <end position="71"/>
    </location>
</feature>
<evidence type="ECO:0000256" key="2">
    <source>
        <dbReference type="SAM" id="Phobius"/>
    </source>
</evidence>
<reference evidence="3 4" key="1">
    <citation type="submission" date="2023-03" db="EMBL/GenBank/DDBJ databases">
        <title>Genome sequence of Lichtheimia ornata CBS 291.66.</title>
        <authorList>
            <person name="Mohabir J.T."/>
            <person name="Shea T.P."/>
            <person name="Kurbessoian T."/>
            <person name="Berby B."/>
            <person name="Fontaine J."/>
            <person name="Livny J."/>
            <person name="Gnirke A."/>
            <person name="Stajich J.E."/>
            <person name="Cuomo C.A."/>
        </authorList>
    </citation>
    <scope>NUCLEOTIDE SEQUENCE [LARGE SCALE GENOMIC DNA]</scope>
    <source>
        <strain evidence="3">CBS 291.66</strain>
    </source>
</reference>
<sequence length="446" mass="50752">MLHVQPNTTTTAISPESPTDCIPKWSLEQDSHHPGPMEQEDPVPPPPPPLTEDDEYFFLNQPPPPPPPIPPSMLLSSSQEEPAMNDDEDDEDGGGGMMAMMDDKYETATRIFYATMQKFAGPSNHRRTFLESWHLHSMYSKSQQILLGIPNAQSMVYLSGDDFMFTPQLVPQDTTAMMDQMEFDWEEEEEEEEEDDLPPIMMMPATTMMEQQQQQQEQDASPPPLEENDVMVMSAPAPVMDENLWMAPDKDVSGISLDAVDFYRHGSPSPPPSALYELDSNEKGKETLRLPAQEQQETTTTPTTTTTNNMEEKEHGQRDKMNDIPQSSDTTTTTTPPYYGTLMTSPSQQQQQRDIVQQQKDDLTERLLQWPILHASERLAHDLLLAFELAEDFVDNNKKGLRTVSSFFVYLIRIWHVLFVCAEMLLGSLGSNTHQRRRPWMNDELV</sequence>
<organism evidence="3 4">
    <name type="scientific">Lichtheimia ornata</name>
    <dbReference type="NCBI Taxonomy" id="688661"/>
    <lineage>
        <taxon>Eukaryota</taxon>
        <taxon>Fungi</taxon>
        <taxon>Fungi incertae sedis</taxon>
        <taxon>Mucoromycota</taxon>
        <taxon>Mucoromycotina</taxon>
        <taxon>Mucoromycetes</taxon>
        <taxon>Mucorales</taxon>
        <taxon>Lichtheimiaceae</taxon>
        <taxon>Lichtheimia</taxon>
    </lineage>
</organism>
<keyword evidence="4" id="KW-1185">Reference proteome</keyword>
<feature type="region of interest" description="Disordered" evidence="1">
    <location>
        <begin position="1"/>
        <end position="95"/>
    </location>
</feature>
<keyword evidence="2" id="KW-0472">Membrane</keyword>